<dbReference type="InterPro" id="IPR013162">
    <property type="entry name" value="CD80_C2-set"/>
</dbReference>
<dbReference type="Pfam" id="PF08205">
    <property type="entry name" value="C2-set_2"/>
    <property type="match status" value="1"/>
</dbReference>
<dbReference type="PANTHER" id="PTHR21261:SF15">
    <property type="entry name" value="BEATEN PATH IIIA, ISOFORM D-RELATED"/>
    <property type="match status" value="1"/>
</dbReference>
<evidence type="ECO:0000259" key="2">
    <source>
        <dbReference type="Pfam" id="PF08205"/>
    </source>
</evidence>
<dbReference type="PANTHER" id="PTHR21261">
    <property type="entry name" value="BEAT PROTEIN"/>
    <property type="match status" value="1"/>
</dbReference>
<proteinExistence type="predicted"/>
<reference evidence="3" key="1">
    <citation type="submission" date="2014-05" db="EMBL/GenBank/DDBJ databases">
        <authorList>
            <person name="Chronopoulou M."/>
        </authorList>
    </citation>
    <scope>NUCLEOTIDE SEQUENCE</scope>
    <source>
        <tissue evidence="3">Whole organism</tissue>
    </source>
</reference>
<dbReference type="Gene3D" id="2.60.40.10">
    <property type="entry name" value="Immunoglobulins"/>
    <property type="match status" value="1"/>
</dbReference>
<dbReference type="OrthoDB" id="6366504at2759"/>
<evidence type="ECO:0000256" key="1">
    <source>
        <dbReference type="ARBA" id="ARBA00023157"/>
    </source>
</evidence>
<dbReference type="InterPro" id="IPR013783">
    <property type="entry name" value="Ig-like_fold"/>
</dbReference>
<organism evidence="3">
    <name type="scientific">Lepeophtheirus salmonis</name>
    <name type="common">Salmon louse</name>
    <name type="synonym">Caligus salmonis</name>
    <dbReference type="NCBI Taxonomy" id="72036"/>
    <lineage>
        <taxon>Eukaryota</taxon>
        <taxon>Metazoa</taxon>
        <taxon>Ecdysozoa</taxon>
        <taxon>Arthropoda</taxon>
        <taxon>Crustacea</taxon>
        <taxon>Multicrustacea</taxon>
        <taxon>Hexanauplia</taxon>
        <taxon>Copepoda</taxon>
        <taxon>Siphonostomatoida</taxon>
        <taxon>Caligidae</taxon>
        <taxon>Lepeophtheirus</taxon>
    </lineage>
</organism>
<name>A0A0K2UI00_LEPSM</name>
<accession>A0A0K2UI00</accession>
<feature type="domain" description="CD80-like immunoglobulin C2-set" evidence="2">
    <location>
        <begin position="7"/>
        <end position="87"/>
    </location>
</feature>
<keyword evidence="1" id="KW-1015">Disulfide bond</keyword>
<sequence>VIPKGGPHIQGYHEIVEVGDTLILNCTSLKSKPAAQLTFYINNKKIKGRRSHISLRKYVITNEKDRPKTETSILSMELKVKRHHVVNSRIHVSCEANIMKIYSRTRSETVLVKNFKPNIPKSSDRISGSGMGPQSEFILKILLHLYIIVELFNSIL</sequence>
<protein>
    <submittedName>
        <fullName evidence="3">Cell adhesion molecule 2like [Musca domestica]</fullName>
    </submittedName>
</protein>
<dbReference type="EMBL" id="HACA01020503">
    <property type="protein sequence ID" value="CDW37864.1"/>
    <property type="molecule type" value="Transcribed_RNA"/>
</dbReference>
<evidence type="ECO:0000313" key="3">
    <source>
        <dbReference type="EMBL" id="CDW37864.1"/>
    </source>
</evidence>
<feature type="non-terminal residue" evidence="3">
    <location>
        <position position="1"/>
    </location>
</feature>
<dbReference type="AlphaFoldDB" id="A0A0K2UI00"/>